<keyword evidence="3" id="KW-1185">Reference proteome</keyword>
<evidence type="ECO:0000256" key="1">
    <source>
        <dbReference type="SAM" id="SignalP"/>
    </source>
</evidence>
<evidence type="ECO:0000313" key="3">
    <source>
        <dbReference type="Proteomes" id="UP001342418"/>
    </source>
</evidence>
<gene>
    <name evidence="2" type="ORF">NTH_03437</name>
</gene>
<feature type="chain" id="PRO_5046447147" description="PEP-CTERM sorting domain-containing protein" evidence="1">
    <location>
        <begin position="20"/>
        <end position="197"/>
    </location>
</feature>
<organism evidence="2 3">
    <name type="scientific">Nitratireductor thuwali</name>
    <dbReference type="NCBI Taxonomy" id="2267699"/>
    <lineage>
        <taxon>Bacteria</taxon>
        <taxon>Pseudomonadati</taxon>
        <taxon>Pseudomonadota</taxon>
        <taxon>Alphaproteobacteria</taxon>
        <taxon>Hyphomicrobiales</taxon>
        <taxon>Phyllobacteriaceae</taxon>
        <taxon>Nitratireductor</taxon>
    </lineage>
</organism>
<protein>
    <recommendedName>
        <fullName evidence="4">PEP-CTERM sorting domain-containing protein</fullName>
    </recommendedName>
</protein>
<keyword evidence="1" id="KW-0732">Signal</keyword>
<reference evidence="2 3" key="1">
    <citation type="submission" date="2018-07" db="EMBL/GenBank/DDBJ databases">
        <title>Genome sequence of Nitratireductor thuwali#1536.</title>
        <authorList>
            <person name="Michoud G."/>
            <person name="Merlino G."/>
            <person name="Sefrji F.O."/>
            <person name="Daffonchio D."/>
        </authorList>
    </citation>
    <scope>NUCLEOTIDE SEQUENCE [LARGE SCALE GENOMIC DNA]</scope>
    <source>
        <strain evidence="3">Nit1536</strain>
    </source>
</reference>
<feature type="signal peptide" evidence="1">
    <location>
        <begin position="1"/>
        <end position="19"/>
    </location>
</feature>
<name>A0ABY5MP94_9HYPH</name>
<accession>A0ABY5MP94</accession>
<sequence>MWSLSQILVAVSAAFITPAAGPADDGQWPVGGYRFSDEMGGFRIVEAHGEGTRRDPVVLTQEFYSASPVVLVIRGYGPDAGPRTIPGSPGTALYLTLRTRNASGLGWIEFQFELQEEPGQPSTYGDGLSFDQRRFEPRGMGSDSFELHDRNFEPHDRLLFREGKVDPDETASFSILITDLTPVSPFYLVQDPRIPLS</sequence>
<dbReference type="Proteomes" id="UP001342418">
    <property type="component" value="Chromosome"/>
</dbReference>
<evidence type="ECO:0008006" key="4">
    <source>
        <dbReference type="Google" id="ProtNLM"/>
    </source>
</evidence>
<proteinExistence type="predicted"/>
<evidence type="ECO:0000313" key="2">
    <source>
        <dbReference type="EMBL" id="UUP18951.1"/>
    </source>
</evidence>
<dbReference type="EMBL" id="CP030941">
    <property type="protein sequence ID" value="UUP18951.1"/>
    <property type="molecule type" value="Genomic_DNA"/>
</dbReference>